<proteinExistence type="predicted"/>
<dbReference type="InterPro" id="IPR050469">
    <property type="entry name" value="Diguanylate_Cyclase"/>
</dbReference>
<dbReference type="EC" id="2.7.7.65" evidence="1"/>
<dbReference type="PANTHER" id="PTHR45138">
    <property type="entry name" value="REGULATORY COMPONENTS OF SENSORY TRANSDUCTION SYSTEM"/>
    <property type="match status" value="1"/>
</dbReference>
<dbReference type="SUPFAM" id="SSF55073">
    <property type="entry name" value="Nucleotide cyclase"/>
    <property type="match status" value="1"/>
</dbReference>
<dbReference type="SMART" id="SM00448">
    <property type="entry name" value="REC"/>
    <property type="match status" value="1"/>
</dbReference>
<dbReference type="InterPro" id="IPR043128">
    <property type="entry name" value="Rev_trsase/Diguanyl_cyclase"/>
</dbReference>
<comment type="caution">
    <text evidence="9">The sequence shown here is derived from an EMBL/GenBank/DDBJ whole genome shotgun (WGS) entry which is preliminary data.</text>
</comment>
<organism evidence="9 10">
    <name type="scientific">Oceanisphaera marina</name>
    <dbReference type="NCBI Taxonomy" id="2017550"/>
    <lineage>
        <taxon>Bacteria</taxon>
        <taxon>Pseudomonadati</taxon>
        <taxon>Pseudomonadota</taxon>
        <taxon>Gammaproteobacteria</taxon>
        <taxon>Aeromonadales</taxon>
        <taxon>Aeromonadaceae</taxon>
        <taxon>Oceanisphaera</taxon>
    </lineage>
</organism>
<dbReference type="Pfam" id="PF00990">
    <property type="entry name" value="GGDEF"/>
    <property type="match status" value="1"/>
</dbReference>
<accession>A0ABQ1IL11</accession>
<feature type="domain" description="Response regulatory" evidence="6">
    <location>
        <begin position="257"/>
        <end position="373"/>
    </location>
</feature>
<dbReference type="InterPro" id="IPR001789">
    <property type="entry name" value="Sig_transdc_resp-reg_receiver"/>
</dbReference>
<feature type="modified residue" description="4-aspartylphosphate" evidence="5">
    <location>
        <position position="306"/>
    </location>
</feature>
<dbReference type="InterPro" id="IPR036641">
    <property type="entry name" value="HPT_dom_sf"/>
</dbReference>
<feature type="domain" description="GGDEF" evidence="7">
    <location>
        <begin position="413"/>
        <end position="545"/>
    </location>
</feature>
<dbReference type="CDD" id="cd01949">
    <property type="entry name" value="GGDEF"/>
    <property type="match status" value="1"/>
</dbReference>
<dbReference type="Gene3D" id="3.40.50.2300">
    <property type="match status" value="1"/>
</dbReference>
<protein>
    <recommendedName>
        <fullName evidence="1">diguanylate cyclase</fullName>
        <ecNumber evidence="1">2.7.7.65</ecNumber>
    </recommendedName>
</protein>
<dbReference type="Pfam" id="PF01627">
    <property type="entry name" value="Hpt"/>
    <property type="match status" value="1"/>
</dbReference>
<sequence length="550" mass="61340">MTSKEAALDNRLALLKVRFIERTTTQLAAMLEQIADWQEGDFVYDDIKSLYQLLHRLAGSSGTFGFNQLGQQARHLELTIKPVLSDSAHTMALAARVIDADFLARLHQLPNLLQDNTPQLAAIAQTPTSVPPHKTRLLVIGDTLSELAAALAPYGFNIQYCTQPITECELCWHQADIIIGQARELTAIAAWNDTQARRHQQQSAPILCIGVDDSFAARYALAAQGANGLFTQPVDIPRLAERIEQLSREQRELQTSKVLLLDDDRELAEHYRLVLTAAGKEVRVMAHPEGLLAALAEFRPDIVLLDVHMPPYSGVTLARMIRLEPEWLSLPIIYLSSEQDRDQQISALAQGADEFITKPISDQQLVRTVRTLCYRARQVAKLVSCDGLTGLLNHSNIKQALLHEHVRVQRYGHSTTLAMLDLDYFKQVNDRHGHAAGDQVIKALANLLQQRLRNSDHLGRYGGEEFVAILPDCDIKQAFQMFNAICHHFSALTFNGKDGEFHVTVSIGLAELNGFVLAEQALHATDEALYQRKHQGRNGVNCYSPTGHKE</sequence>
<dbReference type="PROSITE" id="PS50887">
    <property type="entry name" value="GGDEF"/>
    <property type="match status" value="1"/>
</dbReference>
<dbReference type="PROSITE" id="PS50894">
    <property type="entry name" value="HPT"/>
    <property type="match status" value="1"/>
</dbReference>
<evidence type="ECO:0000256" key="4">
    <source>
        <dbReference type="PROSITE-ProRule" id="PRU00110"/>
    </source>
</evidence>
<dbReference type="PROSITE" id="PS50110">
    <property type="entry name" value="RESPONSE_REGULATORY"/>
    <property type="match status" value="1"/>
</dbReference>
<dbReference type="InterPro" id="IPR000160">
    <property type="entry name" value="GGDEF_dom"/>
</dbReference>
<comment type="catalytic activity">
    <reaction evidence="3">
        <text>2 GTP = 3',3'-c-di-GMP + 2 diphosphate</text>
        <dbReference type="Rhea" id="RHEA:24898"/>
        <dbReference type="ChEBI" id="CHEBI:33019"/>
        <dbReference type="ChEBI" id="CHEBI:37565"/>
        <dbReference type="ChEBI" id="CHEBI:58805"/>
        <dbReference type="EC" id="2.7.7.65"/>
    </reaction>
</comment>
<evidence type="ECO:0000259" key="8">
    <source>
        <dbReference type="PROSITE" id="PS50894"/>
    </source>
</evidence>
<keyword evidence="10" id="KW-1185">Reference proteome</keyword>
<evidence type="ECO:0000259" key="6">
    <source>
        <dbReference type="PROSITE" id="PS50110"/>
    </source>
</evidence>
<keyword evidence="5" id="KW-0597">Phosphoprotein</keyword>
<dbReference type="RefSeq" id="WP_188629590.1">
    <property type="nucleotide sequence ID" value="NZ_BMKE01000011.1"/>
</dbReference>
<gene>
    <name evidence="9" type="ORF">GCM10011502_16070</name>
</gene>
<dbReference type="SUPFAM" id="SSF52172">
    <property type="entry name" value="CheY-like"/>
    <property type="match status" value="1"/>
</dbReference>
<dbReference type="CDD" id="cd00156">
    <property type="entry name" value="REC"/>
    <property type="match status" value="1"/>
</dbReference>
<evidence type="ECO:0000313" key="10">
    <source>
        <dbReference type="Proteomes" id="UP000646152"/>
    </source>
</evidence>
<evidence type="ECO:0000313" key="9">
    <source>
        <dbReference type="EMBL" id="GGB43536.1"/>
    </source>
</evidence>
<dbReference type="Gene3D" id="1.20.120.160">
    <property type="entry name" value="HPT domain"/>
    <property type="match status" value="1"/>
</dbReference>
<dbReference type="PANTHER" id="PTHR45138:SF9">
    <property type="entry name" value="DIGUANYLATE CYCLASE DGCM-RELATED"/>
    <property type="match status" value="1"/>
</dbReference>
<evidence type="ECO:0000256" key="2">
    <source>
        <dbReference type="ARBA" id="ARBA00023012"/>
    </source>
</evidence>
<dbReference type="Pfam" id="PF00072">
    <property type="entry name" value="Response_reg"/>
    <property type="match status" value="1"/>
</dbReference>
<evidence type="ECO:0000259" key="7">
    <source>
        <dbReference type="PROSITE" id="PS50887"/>
    </source>
</evidence>
<feature type="domain" description="HPt" evidence="8">
    <location>
        <begin position="8"/>
        <end position="120"/>
    </location>
</feature>
<keyword evidence="2" id="KW-0902">Two-component regulatory system</keyword>
<dbReference type="InterPro" id="IPR008207">
    <property type="entry name" value="Sig_transdc_His_kin_Hpt_dom"/>
</dbReference>
<evidence type="ECO:0000256" key="3">
    <source>
        <dbReference type="ARBA" id="ARBA00034247"/>
    </source>
</evidence>
<evidence type="ECO:0000256" key="1">
    <source>
        <dbReference type="ARBA" id="ARBA00012528"/>
    </source>
</evidence>
<name>A0ABQ1IL11_9GAMM</name>
<dbReference type="Proteomes" id="UP000646152">
    <property type="component" value="Unassembled WGS sequence"/>
</dbReference>
<feature type="modified residue" description="Phosphohistidine" evidence="4">
    <location>
        <position position="55"/>
    </location>
</feature>
<dbReference type="InterPro" id="IPR011006">
    <property type="entry name" value="CheY-like_superfamily"/>
</dbReference>
<dbReference type="NCBIfam" id="TIGR00254">
    <property type="entry name" value="GGDEF"/>
    <property type="match status" value="1"/>
</dbReference>
<dbReference type="Gene3D" id="3.30.70.270">
    <property type="match status" value="1"/>
</dbReference>
<dbReference type="SMART" id="SM00267">
    <property type="entry name" value="GGDEF"/>
    <property type="match status" value="1"/>
</dbReference>
<dbReference type="SUPFAM" id="SSF47226">
    <property type="entry name" value="Histidine-containing phosphotransfer domain, HPT domain"/>
    <property type="match status" value="1"/>
</dbReference>
<evidence type="ECO:0000256" key="5">
    <source>
        <dbReference type="PROSITE-ProRule" id="PRU00169"/>
    </source>
</evidence>
<reference evidence="10" key="1">
    <citation type="journal article" date="2019" name="Int. J. Syst. Evol. Microbiol.">
        <title>The Global Catalogue of Microorganisms (GCM) 10K type strain sequencing project: providing services to taxonomists for standard genome sequencing and annotation.</title>
        <authorList>
            <consortium name="The Broad Institute Genomics Platform"/>
            <consortium name="The Broad Institute Genome Sequencing Center for Infectious Disease"/>
            <person name="Wu L."/>
            <person name="Ma J."/>
        </authorList>
    </citation>
    <scope>NUCLEOTIDE SEQUENCE [LARGE SCALE GENOMIC DNA]</scope>
    <source>
        <strain evidence="10">CGMCC 1.15923</strain>
    </source>
</reference>
<dbReference type="EMBL" id="BMKE01000011">
    <property type="protein sequence ID" value="GGB43536.1"/>
    <property type="molecule type" value="Genomic_DNA"/>
</dbReference>
<dbReference type="InterPro" id="IPR029787">
    <property type="entry name" value="Nucleotide_cyclase"/>
</dbReference>